<feature type="active site" description="Proton acceptor" evidence="4">
    <location>
        <position position="316"/>
    </location>
</feature>
<dbReference type="InterPro" id="IPR002641">
    <property type="entry name" value="PNPLA_dom"/>
</dbReference>
<dbReference type="InterPro" id="IPR050301">
    <property type="entry name" value="NTE"/>
</dbReference>
<evidence type="ECO:0000313" key="6">
    <source>
        <dbReference type="EMBL" id="POP52321.1"/>
    </source>
</evidence>
<feature type="active site" description="Nucleophile" evidence="4">
    <location>
        <position position="174"/>
    </location>
</feature>
<keyword evidence="3 4" id="KW-0443">Lipid metabolism</keyword>
<dbReference type="Pfam" id="PF11815">
    <property type="entry name" value="DUF3336"/>
    <property type="match status" value="1"/>
</dbReference>
<name>A0A2S4HF53_9GAMM</name>
<sequence length="496" mass="56190">MKKLENKLRLASSYEEWNELAKEHDRCSGREHWKKIDKTSLYDYASIRSRLERLRYFRENNDNIGLLFTLNEGIHGNMGGMGKPVLYARAKFGTKQLIHDYVDAIRDALEHLAQLDSESPNFIERLDFFRRANKCYGKSALMLSGGAVLGNFHIGVVKALVEQNLLPDIISGSSAGSLIAAVLGTRTDEELQTFLETENLGKLLLAEVELANGRMSKSSPRINHQVLKEKIAKLIPDITFQEAFERTGRHINISISPSDVHQTSRLLNAIASPNVYIRKAVLASCAVPGIYPPVMLEAKNVHGHPQPYLATRRWIDGSVSDDLPAKRLSRLYGVNHFIVSQTNPIVLWAVRDTQIENSGLFNALRQLGGRSIKEFSKVGSSVARKYFKNSPRVRRVTNIVYSVINQEYTGDINIIPRYRFFDPRKLLTELTPDELQFFIAEGERATWPKIEMIRASTTISRKLAEILAVYEAEELNRLSKSHHHLGAEMPRNSRRA</sequence>
<feature type="short sequence motif" description="GXSXG" evidence="4">
    <location>
        <begin position="172"/>
        <end position="176"/>
    </location>
</feature>
<evidence type="ECO:0000313" key="7">
    <source>
        <dbReference type="Proteomes" id="UP000237222"/>
    </source>
</evidence>
<organism evidence="6 7">
    <name type="scientific">Zhongshania marina</name>
    <dbReference type="NCBI Taxonomy" id="2304603"/>
    <lineage>
        <taxon>Bacteria</taxon>
        <taxon>Pseudomonadati</taxon>
        <taxon>Pseudomonadota</taxon>
        <taxon>Gammaproteobacteria</taxon>
        <taxon>Cellvibrionales</taxon>
        <taxon>Spongiibacteraceae</taxon>
        <taxon>Zhongshania</taxon>
    </lineage>
</organism>
<evidence type="ECO:0000256" key="3">
    <source>
        <dbReference type="ARBA" id="ARBA00023098"/>
    </source>
</evidence>
<dbReference type="SUPFAM" id="SSF52151">
    <property type="entry name" value="FabD/lysophospholipase-like"/>
    <property type="match status" value="1"/>
</dbReference>
<dbReference type="InterPro" id="IPR016035">
    <property type="entry name" value="Acyl_Trfase/lysoPLipase"/>
</dbReference>
<dbReference type="PANTHER" id="PTHR14226:SF10">
    <property type="entry name" value="TRIACYLGLYCEROL LIPASE 4-RELATED"/>
    <property type="match status" value="1"/>
</dbReference>
<evidence type="ECO:0000259" key="5">
    <source>
        <dbReference type="PROSITE" id="PS51635"/>
    </source>
</evidence>
<dbReference type="EMBL" id="PQGG01000029">
    <property type="protein sequence ID" value="POP52321.1"/>
    <property type="molecule type" value="Genomic_DNA"/>
</dbReference>
<proteinExistence type="predicted"/>
<dbReference type="OrthoDB" id="7055653at2"/>
<evidence type="ECO:0000256" key="4">
    <source>
        <dbReference type="PROSITE-ProRule" id="PRU01161"/>
    </source>
</evidence>
<dbReference type="GO" id="GO:0016042">
    <property type="term" value="P:lipid catabolic process"/>
    <property type="evidence" value="ECO:0007669"/>
    <property type="project" value="UniProtKB-UniRule"/>
</dbReference>
<dbReference type="Gene3D" id="3.40.1090.10">
    <property type="entry name" value="Cytosolic phospholipase A2 catalytic domain"/>
    <property type="match status" value="2"/>
</dbReference>
<gene>
    <name evidence="6" type="ORF">C0068_12350</name>
</gene>
<dbReference type="AlphaFoldDB" id="A0A2S4HF53"/>
<protein>
    <submittedName>
        <fullName evidence="6">DUF3336 domain-containing protein</fullName>
    </submittedName>
</protein>
<keyword evidence="1 4" id="KW-0378">Hydrolase</keyword>
<dbReference type="GO" id="GO:0004806">
    <property type="term" value="F:triacylglycerol lipase activity"/>
    <property type="evidence" value="ECO:0007669"/>
    <property type="project" value="InterPro"/>
</dbReference>
<evidence type="ECO:0000256" key="1">
    <source>
        <dbReference type="ARBA" id="ARBA00022801"/>
    </source>
</evidence>
<feature type="domain" description="PNPLA" evidence="5">
    <location>
        <begin position="141"/>
        <end position="329"/>
    </location>
</feature>
<dbReference type="RefSeq" id="WP_103684780.1">
    <property type="nucleotide sequence ID" value="NZ_PQGG01000029.1"/>
</dbReference>
<comment type="caution">
    <text evidence="4">Lacks conserved residue(s) required for the propagation of feature annotation.</text>
</comment>
<dbReference type="PROSITE" id="PS51635">
    <property type="entry name" value="PNPLA"/>
    <property type="match status" value="1"/>
</dbReference>
<keyword evidence="2 4" id="KW-0442">Lipid degradation</keyword>
<dbReference type="CDD" id="cd07206">
    <property type="entry name" value="Pat_TGL3-4-5_SDP1"/>
    <property type="match status" value="1"/>
</dbReference>
<dbReference type="PANTHER" id="PTHR14226">
    <property type="entry name" value="NEUROPATHY TARGET ESTERASE/SWISS CHEESE D.MELANOGASTER"/>
    <property type="match status" value="1"/>
</dbReference>
<dbReference type="InterPro" id="IPR021771">
    <property type="entry name" value="Triacylglycerol_lipase_N"/>
</dbReference>
<reference evidence="6" key="1">
    <citation type="submission" date="2018-01" db="EMBL/GenBank/DDBJ databases">
        <authorList>
            <person name="Yu X.-D."/>
        </authorList>
    </citation>
    <scope>NUCLEOTIDE SEQUENCE</scope>
    <source>
        <strain evidence="6">ZX-21</strain>
    </source>
</reference>
<comment type="caution">
    <text evidence="6">The sequence shown here is derived from an EMBL/GenBank/DDBJ whole genome shotgun (WGS) entry which is preliminary data.</text>
</comment>
<dbReference type="Proteomes" id="UP000237222">
    <property type="component" value="Unassembled WGS sequence"/>
</dbReference>
<dbReference type="Pfam" id="PF01734">
    <property type="entry name" value="Patatin"/>
    <property type="match status" value="1"/>
</dbReference>
<evidence type="ECO:0000256" key="2">
    <source>
        <dbReference type="ARBA" id="ARBA00022963"/>
    </source>
</evidence>
<accession>A0A2S4HF53</accession>